<protein>
    <submittedName>
        <fullName evidence="1">Uncharacterized protein</fullName>
    </submittedName>
</protein>
<evidence type="ECO:0000313" key="1">
    <source>
        <dbReference type="EMBL" id="CAD5236226.1"/>
    </source>
</evidence>
<accession>A0A7R8MJQ4</accession>
<sequence length="616" mass="65396">MVARAVTKKITDLPKYDLANNTGNFLYNESGTAYQYPINELVLKSELASTDVGDGASLISLEQEVSVQSAMNYLLNTGNVVRLSLYSQLSSTDDVAFSLALAASKDAAGYSKRIVVNDLGRPLILTERYVFQSVAQTSVLGDKYNENLCGVVGEYELISGGGFDFISCYSPYINIVITDGGENTIDIGTYSNSDFAVRMESGVINPEFHIVGYEYSGYLFGTCGVWGGVRAAGVQSVHKSSVAAFGGGAAIYISGTTGFGNITSVWEEGVTGNSIVDTAYDVQIASYENYIPTAGSGQLTLRSCGSCHIGKLLTGAWGIPQVKIFDCPSVDIGTHLAVLGNSDSNSINTYAADISGSVVHIGSSQLLKLGCGYRVGHGSSVTIDHINGNLINQAVIQTNNTTYDGGSTTLASTVIIKSGRIYRGNSSMVLSSLDMFYVDSTITSGKLDIASLEVLALNYGRTSDYKRLVNVLSQNTNFKVCLDGLTIDYVGSTYPIYIYNYSSLVKSIGLVFTGELQFFAGNTVGNGRVLELSSGLNTGGGTTTYSGNKRLRIYVNGTIAAGGSFSIVRSGKTVMQKTSTAAEPFSVNFDVRPGDTLTVNNTNTTISSSWSEAQFI</sequence>
<reference evidence="1 2" key="1">
    <citation type="submission" date="2020-09" db="EMBL/GenBank/DDBJ databases">
        <authorList>
            <person name="Jameson E."/>
        </authorList>
    </citation>
    <scope>NUCLEOTIDE SEQUENCE [LARGE SCALE GENOMIC DNA]</scope>
</reference>
<dbReference type="EMBL" id="LR881104">
    <property type="protein sequence ID" value="CAD5236226.1"/>
    <property type="molecule type" value="Genomic_DNA"/>
</dbReference>
<organism evidence="1 2">
    <name type="scientific">Klebsiella phage vB_KvM-Eowyn</name>
    <dbReference type="NCBI Taxonomy" id="2762819"/>
    <lineage>
        <taxon>Viruses</taxon>
        <taxon>Duplodnaviria</taxon>
        <taxon>Heunggongvirae</taxon>
        <taxon>Uroviricota</taxon>
        <taxon>Caudoviricetes</taxon>
        <taxon>Chimalliviridae</taxon>
        <taxon>Eowynvirus</taxon>
        <taxon>Eowynvirus eowyn</taxon>
    </lineage>
</organism>
<dbReference type="Proteomes" id="UP000596247">
    <property type="component" value="Chromosome"/>
</dbReference>
<gene>
    <name evidence="1" type="ORF">LLCLJKAH_00237</name>
</gene>
<evidence type="ECO:0000313" key="2">
    <source>
        <dbReference type="Proteomes" id="UP000596247"/>
    </source>
</evidence>
<keyword evidence="2" id="KW-1185">Reference proteome</keyword>
<name>A0A7R8MJQ4_9CAUD</name>
<proteinExistence type="predicted"/>